<evidence type="ECO:0000256" key="1">
    <source>
        <dbReference type="SAM" id="SignalP"/>
    </source>
</evidence>
<accession>A0A3L6PI93</accession>
<evidence type="ECO:0000313" key="2">
    <source>
        <dbReference type="EMBL" id="RLM58596.1"/>
    </source>
</evidence>
<evidence type="ECO:0000313" key="3">
    <source>
        <dbReference type="Proteomes" id="UP000275267"/>
    </source>
</evidence>
<sequence length="206" mass="21645">MVSSAAGLKAATAVAIFAVLVMSSQGHPRTKPLCSDCPSLCNTNCSAVIAATCNSTCSPPVAECDRCKSQVLQGCCQEFCSSSNGTSSYSCCPSDCIGGNCTTCSCDSCNAALQDRCTFACSMHASDLARCEACKNGVGQQCYSPCISACNDHCSSRSTVSAPDHRHSDEADSVTEAIQEEDKGVSKWTVRPNVRLVSPEWLKPRL</sequence>
<dbReference type="OrthoDB" id="681363at2759"/>
<dbReference type="AlphaFoldDB" id="A0A3L6PI93"/>
<proteinExistence type="predicted"/>
<feature type="signal peptide" evidence="1">
    <location>
        <begin position="1"/>
        <end position="26"/>
    </location>
</feature>
<keyword evidence="3" id="KW-1185">Reference proteome</keyword>
<organism evidence="2 3">
    <name type="scientific">Panicum miliaceum</name>
    <name type="common">Proso millet</name>
    <name type="synonym">Broomcorn millet</name>
    <dbReference type="NCBI Taxonomy" id="4540"/>
    <lineage>
        <taxon>Eukaryota</taxon>
        <taxon>Viridiplantae</taxon>
        <taxon>Streptophyta</taxon>
        <taxon>Embryophyta</taxon>
        <taxon>Tracheophyta</taxon>
        <taxon>Spermatophyta</taxon>
        <taxon>Magnoliopsida</taxon>
        <taxon>Liliopsida</taxon>
        <taxon>Poales</taxon>
        <taxon>Poaceae</taxon>
        <taxon>PACMAD clade</taxon>
        <taxon>Panicoideae</taxon>
        <taxon>Panicodae</taxon>
        <taxon>Paniceae</taxon>
        <taxon>Panicinae</taxon>
        <taxon>Panicum</taxon>
        <taxon>Panicum sect. Panicum</taxon>
    </lineage>
</organism>
<dbReference type="Proteomes" id="UP000275267">
    <property type="component" value="Unassembled WGS sequence"/>
</dbReference>
<gene>
    <name evidence="2" type="ORF">C2845_PM18G09510</name>
</gene>
<keyword evidence="1" id="KW-0732">Signal</keyword>
<feature type="chain" id="PRO_5018131299" evidence="1">
    <location>
        <begin position="27"/>
        <end position="206"/>
    </location>
</feature>
<name>A0A3L6PI93_PANMI</name>
<reference evidence="3" key="1">
    <citation type="journal article" date="2019" name="Nat. Commun.">
        <title>The genome of broomcorn millet.</title>
        <authorList>
            <person name="Zou C."/>
            <person name="Miki D."/>
            <person name="Li D."/>
            <person name="Tang Q."/>
            <person name="Xiao L."/>
            <person name="Rajput S."/>
            <person name="Deng P."/>
            <person name="Jia W."/>
            <person name="Huang R."/>
            <person name="Zhang M."/>
            <person name="Sun Y."/>
            <person name="Hu J."/>
            <person name="Fu X."/>
            <person name="Schnable P.S."/>
            <person name="Li F."/>
            <person name="Zhang H."/>
            <person name="Feng B."/>
            <person name="Zhu X."/>
            <person name="Liu R."/>
            <person name="Schnable J.C."/>
            <person name="Zhu J.-K."/>
            <person name="Zhang H."/>
        </authorList>
    </citation>
    <scope>NUCLEOTIDE SEQUENCE [LARGE SCALE GENOMIC DNA]</scope>
</reference>
<comment type="caution">
    <text evidence="2">The sequence shown here is derived from an EMBL/GenBank/DDBJ whole genome shotgun (WGS) entry which is preliminary data.</text>
</comment>
<protein>
    <submittedName>
        <fullName evidence="2">Keratin-associated protein 4-5-like</fullName>
    </submittedName>
</protein>
<dbReference type="EMBL" id="PQIB02000017">
    <property type="protein sequence ID" value="RLM58596.1"/>
    <property type="molecule type" value="Genomic_DNA"/>
</dbReference>